<keyword evidence="1" id="KW-0175">Coiled coil</keyword>
<sequence>MVEAQHQEAIEQVILNLKAQVAGLNQQIEVLSKLLEVKHEDVNIDDVPGQLKRAATEVMNNDHLKMILVRGENYEFRERLINQAFDTGVTIVEVEQFMEDYEAGQRGGQVGAQKFKDRYDDYGVLVIENLEQLAGNRAKLQEELFDRVYARSHAGKLTVLSGNAAFIIGGESEEYLQMLSLGKNIFVG</sequence>
<dbReference type="InterPro" id="IPR027417">
    <property type="entry name" value="P-loop_NTPase"/>
</dbReference>
<dbReference type="Gene3D" id="3.40.50.300">
    <property type="entry name" value="P-loop containing nucleotide triphosphate hydrolases"/>
    <property type="match status" value="1"/>
</dbReference>
<accession>A0A0D1K795</accession>
<comment type="caution">
    <text evidence="2">The sequence shown here is derived from an EMBL/GenBank/DDBJ whole genome shotgun (WGS) entry which is preliminary data.</text>
</comment>
<evidence type="ECO:0000256" key="1">
    <source>
        <dbReference type="SAM" id="Coils"/>
    </source>
</evidence>
<dbReference type="PATRIC" id="fig|137591.24.peg.2031"/>
<reference evidence="2 3" key="1">
    <citation type="journal article" date="2015" name="Microbiology (Mosc.)">
        <title>Genomics of the Weissella cibaria species with an examination of its metabolic traits.</title>
        <authorList>
            <person name="Lynch K.M."/>
            <person name="Lucid A."/>
            <person name="Arendt E.K."/>
            <person name="Sleator R.D."/>
            <person name="Lucey B."/>
            <person name="Coffey A."/>
        </authorList>
    </citation>
    <scope>NUCLEOTIDE SEQUENCE [LARGE SCALE GENOMIC DNA]</scope>
    <source>
        <strain evidence="2 3">AB3b</strain>
    </source>
</reference>
<dbReference type="EMBL" id="JWHT01000055">
    <property type="protein sequence ID" value="KIU20859.1"/>
    <property type="molecule type" value="Genomic_DNA"/>
</dbReference>
<dbReference type="Proteomes" id="UP000032289">
    <property type="component" value="Unassembled WGS sequence"/>
</dbReference>
<name>A0A0D1K795_9LACO</name>
<feature type="coiled-coil region" evidence="1">
    <location>
        <begin position="7"/>
        <end position="34"/>
    </location>
</feature>
<evidence type="ECO:0000313" key="2">
    <source>
        <dbReference type="EMBL" id="KIU20859.1"/>
    </source>
</evidence>
<protein>
    <submittedName>
        <fullName evidence="2">Uncharacterized protein</fullName>
    </submittedName>
</protein>
<organism evidence="2 3">
    <name type="scientific">Weissella cibaria</name>
    <dbReference type="NCBI Taxonomy" id="137591"/>
    <lineage>
        <taxon>Bacteria</taxon>
        <taxon>Bacillati</taxon>
        <taxon>Bacillota</taxon>
        <taxon>Bacilli</taxon>
        <taxon>Lactobacillales</taxon>
        <taxon>Lactobacillaceae</taxon>
        <taxon>Weissella</taxon>
    </lineage>
</organism>
<dbReference type="AlphaFoldDB" id="A0A0D1K795"/>
<dbReference type="RefSeq" id="WP_043941820.1">
    <property type="nucleotide sequence ID" value="NZ_JWHT01000055.1"/>
</dbReference>
<proteinExistence type="predicted"/>
<gene>
    <name evidence="2" type="ORF">ab3b_02088</name>
</gene>
<evidence type="ECO:0000313" key="3">
    <source>
        <dbReference type="Proteomes" id="UP000032289"/>
    </source>
</evidence>